<dbReference type="Proteomes" id="UP000092616">
    <property type="component" value="Unassembled WGS sequence"/>
</dbReference>
<keyword evidence="1" id="KW-0175">Coiled coil</keyword>
<evidence type="ECO:0000313" key="3">
    <source>
        <dbReference type="EMBL" id="OBX81369.1"/>
    </source>
</evidence>
<evidence type="ECO:0000256" key="1">
    <source>
        <dbReference type="SAM" id="Coils"/>
    </source>
</evidence>
<dbReference type="AlphaFoldDB" id="A0A1B8QGL5"/>
<dbReference type="EMBL" id="LZNA01000026">
    <property type="protein sequence ID" value="OBX81369.1"/>
    <property type="molecule type" value="Genomic_DNA"/>
</dbReference>
<sequence length="77" mass="8686">MIIKSTKCPAGQELVMNNLEEDKLMAEIEKIKAETARLMIEAEKLRAETLKLQKETKLQPWLPIILASVAIIVALIK</sequence>
<keyword evidence="4" id="KW-1185">Reference proteome</keyword>
<accession>A0A1B8QGL5</accession>
<name>A0A1B8QGL5_9GAMM</name>
<comment type="caution">
    <text evidence="3">The sequence shown here is derived from an EMBL/GenBank/DDBJ whole genome shotgun (WGS) entry which is preliminary data.</text>
</comment>
<evidence type="ECO:0000313" key="4">
    <source>
        <dbReference type="Proteomes" id="UP000092616"/>
    </source>
</evidence>
<gene>
    <name evidence="3" type="ORF">A9306_06470</name>
</gene>
<feature type="coiled-coil region" evidence="1">
    <location>
        <begin position="16"/>
        <end position="55"/>
    </location>
</feature>
<organism evidence="3 4">
    <name type="scientific">Faucicola atlantae</name>
    <dbReference type="NCBI Taxonomy" id="34059"/>
    <lineage>
        <taxon>Bacteria</taxon>
        <taxon>Pseudomonadati</taxon>
        <taxon>Pseudomonadota</taxon>
        <taxon>Gammaproteobacteria</taxon>
        <taxon>Moraxellales</taxon>
        <taxon>Moraxellaceae</taxon>
        <taxon>Faucicola</taxon>
    </lineage>
</organism>
<keyword evidence="2" id="KW-0472">Membrane</keyword>
<proteinExistence type="predicted"/>
<evidence type="ECO:0000256" key="2">
    <source>
        <dbReference type="SAM" id="Phobius"/>
    </source>
</evidence>
<reference evidence="3 4" key="1">
    <citation type="submission" date="2016-06" db="EMBL/GenBank/DDBJ databases">
        <title>Draft genome of Moraxella atlantae CCUG 59586.</title>
        <authorList>
            <person name="Salva-Serra F."/>
            <person name="Engstrom-Jakobsson H."/>
            <person name="Thorell K."/>
            <person name="Gonzales-Siles L."/>
            <person name="Karlsson R."/>
            <person name="Boulund F."/>
            <person name="Engstrand L."/>
            <person name="Kristiansson E."/>
            <person name="Moore E."/>
        </authorList>
    </citation>
    <scope>NUCLEOTIDE SEQUENCE [LARGE SCALE GENOMIC DNA]</scope>
    <source>
        <strain evidence="3 4">CCUG 59586</strain>
    </source>
</reference>
<protein>
    <submittedName>
        <fullName evidence="3">Uncharacterized protein</fullName>
    </submittedName>
</protein>
<keyword evidence="2" id="KW-0812">Transmembrane</keyword>
<feature type="transmembrane region" description="Helical" evidence="2">
    <location>
        <begin position="58"/>
        <end position="76"/>
    </location>
</feature>
<keyword evidence="2" id="KW-1133">Transmembrane helix</keyword>